<protein>
    <submittedName>
        <fullName evidence="2">Uncharacterized protein</fullName>
    </submittedName>
</protein>
<evidence type="ECO:0000256" key="1">
    <source>
        <dbReference type="SAM" id="Phobius"/>
    </source>
</evidence>
<accession>A0A7J7JWB1</accession>
<comment type="caution">
    <text evidence="2">The sequence shown here is derived from an EMBL/GenBank/DDBJ whole genome shotgun (WGS) entry which is preliminary data.</text>
</comment>
<evidence type="ECO:0000313" key="2">
    <source>
        <dbReference type="EMBL" id="KAF6029628.1"/>
    </source>
</evidence>
<gene>
    <name evidence="2" type="ORF">EB796_012067</name>
</gene>
<feature type="transmembrane region" description="Helical" evidence="1">
    <location>
        <begin position="102"/>
        <end position="123"/>
    </location>
</feature>
<dbReference type="Proteomes" id="UP000593567">
    <property type="component" value="Unassembled WGS sequence"/>
</dbReference>
<proteinExistence type="predicted"/>
<feature type="transmembrane region" description="Helical" evidence="1">
    <location>
        <begin position="60"/>
        <end position="90"/>
    </location>
</feature>
<keyword evidence="1" id="KW-0472">Membrane</keyword>
<keyword evidence="1" id="KW-1133">Transmembrane helix</keyword>
<name>A0A7J7JWB1_BUGNE</name>
<dbReference type="EMBL" id="VXIV02001801">
    <property type="protein sequence ID" value="KAF6029628.1"/>
    <property type="molecule type" value="Genomic_DNA"/>
</dbReference>
<sequence>METLDPAQPGGNFFLKYQYLQNYLEYLSKLNCNKILREPRLKAGIKLVLSPHLSPNHNDFVLITISIIETFAWIKALCLSITFGIAIRLITKDGISNLTATTLFLSATTLAATKTCFLCFLFLSIYLSFWLHLFACINIFRCRMLVEIAGDSHISRQIKSIVDMRH</sequence>
<organism evidence="2 3">
    <name type="scientific">Bugula neritina</name>
    <name type="common">Brown bryozoan</name>
    <name type="synonym">Sertularia neritina</name>
    <dbReference type="NCBI Taxonomy" id="10212"/>
    <lineage>
        <taxon>Eukaryota</taxon>
        <taxon>Metazoa</taxon>
        <taxon>Spiralia</taxon>
        <taxon>Lophotrochozoa</taxon>
        <taxon>Bryozoa</taxon>
        <taxon>Gymnolaemata</taxon>
        <taxon>Cheilostomatida</taxon>
        <taxon>Flustrina</taxon>
        <taxon>Buguloidea</taxon>
        <taxon>Bugulidae</taxon>
        <taxon>Bugula</taxon>
    </lineage>
</organism>
<evidence type="ECO:0000313" key="3">
    <source>
        <dbReference type="Proteomes" id="UP000593567"/>
    </source>
</evidence>
<dbReference type="AlphaFoldDB" id="A0A7J7JWB1"/>
<reference evidence="2" key="1">
    <citation type="submission" date="2020-06" db="EMBL/GenBank/DDBJ databases">
        <title>Draft genome of Bugula neritina, a colonial animal packing powerful symbionts and potential medicines.</title>
        <authorList>
            <person name="Rayko M."/>
        </authorList>
    </citation>
    <scope>NUCLEOTIDE SEQUENCE [LARGE SCALE GENOMIC DNA]</scope>
    <source>
        <strain evidence="2">Kwan_BN1</strain>
    </source>
</reference>
<keyword evidence="3" id="KW-1185">Reference proteome</keyword>
<feature type="transmembrane region" description="Helical" evidence="1">
    <location>
        <begin position="129"/>
        <end position="146"/>
    </location>
</feature>
<keyword evidence="1" id="KW-0812">Transmembrane</keyword>